<feature type="compositionally biased region" description="Basic and acidic residues" evidence="1">
    <location>
        <begin position="72"/>
        <end position="82"/>
    </location>
</feature>
<reference evidence="3" key="1">
    <citation type="submission" date="2023-08" db="EMBL/GenBank/DDBJ databases">
        <authorList>
            <person name="Alioto T."/>
            <person name="Alioto T."/>
            <person name="Gomez Garrido J."/>
        </authorList>
    </citation>
    <scope>NUCLEOTIDE SEQUENCE</scope>
</reference>
<name>A0AAV1FA67_XYRNO</name>
<gene>
    <name evidence="3" type="ORF">XNOV1_A034729</name>
</gene>
<evidence type="ECO:0000259" key="2">
    <source>
        <dbReference type="Pfam" id="PF15552"/>
    </source>
</evidence>
<evidence type="ECO:0000256" key="1">
    <source>
        <dbReference type="SAM" id="MobiDB-lite"/>
    </source>
</evidence>
<dbReference type="Pfam" id="PF15552">
    <property type="entry name" value="DUF4657"/>
    <property type="match status" value="1"/>
</dbReference>
<evidence type="ECO:0000313" key="4">
    <source>
        <dbReference type="Proteomes" id="UP001178508"/>
    </source>
</evidence>
<sequence length="506" mass="56908">MSVRGRKAGLVISWQKSLSILVPWRKGKGDRDAVLDTEVVLTKMKLLSHLHERLFINDDSTVTLPEQQTKSSEMKPHQDEKSIGPQTKSSSDYLSEIFSDSQLPRLYKFESEDSGVELPSGANSPSTPTGSEQSFVVHSRESSCDSCNLNSDAVNLPGELVTYAQSSGMKQEQDSVDNSPNTVEDSQDNMFIPAGELHIGEGVDTEQCRVSDIIPEETKETSEQLKENITVTERTCSEDMRPGGRSSAEVCEDIIVNDFESQPRWRSGTSESLEEYMDECCRLSETQEKSSNPLGSGLGYLEHICQLLEKIGQLQETNLRLQRQICCLQTDSRMTKAKEDFFKQHCSCGAADLAFHDVQRRPPRSESLSPSGILSDLSTIPEITRHPLIATRRDLSREELTPILLWRRSLNQQSYTEGKVRFRESTEGLCVPYHRPSENYTWGRVKDLVRKTKLRNQSRLGLTSPSLKMSCPQLYRPDLETVEPAVRNGNRNSMIALGHKSKVDFP</sequence>
<evidence type="ECO:0000313" key="3">
    <source>
        <dbReference type="EMBL" id="CAJ1057624.1"/>
    </source>
</evidence>
<dbReference type="InterPro" id="IPR027958">
    <property type="entry name" value="DUF4657"/>
</dbReference>
<feature type="compositionally biased region" description="Polar residues" evidence="1">
    <location>
        <begin position="121"/>
        <end position="136"/>
    </location>
</feature>
<keyword evidence="4" id="KW-1185">Reference proteome</keyword>
<dbReference type="Proteomes" id="UP001178508">
    <property type="component" value="Chromosome 5"/>
</dbReference>
<dbReference type="EMBL" id="OY660868">
    <property type="protein sequence ID" value="CAJ1057624.1"/>
    <property type="molecule type" value="Genomic_DNA"/>
</dbReference>
<organism evidence="3 4">
    <name type="scientific">Xyrichtys novacula</name>
    <name type="common">Pearly razorfish</name>
    <name type="synonym">Hemipteronotus novacula</name>
    <dbReference type="NCBI Taxonomy" id="13765"/>
    <lineage>
        <taxon>Eukaryota</taxon>
        <taxon>Metazoa</taxon>
        <taxon>Chordata</taxon>
        <taxon>Craniata</taxon>
        <taxon>Vertebrata</taxon>
        <taxon>Euteleostomi</taxon>
        <taxon>Actinopterygii</taxon>
        <taxon>Neopterygii</taxon>
        <taxon>Teleostei</taxon>
        <taxon>Neoteleostei</taxon>
        <taxon>Acanthomorphata</taxon>
        <taxon>Eupercaria</taxon>
        <taxon>Labriformes</taxon>
        <taxon>Labridae</taxon>
        <taxon>Xyrichtys</taxon>
    </lineage>
</organism>
<feature type="region of interest" description="Disordered" evidence="1">
    <location>
        <begin position="112"/>
        <end position="137"/>
    </location>
</feature>
<feature type="region of interest" description="Disordered" evidence="1">
    <location>
        <begin position="65"/>
        <end position="91"/>
    </location>
</feature>
<dbReference type="AlphaFoldDB" id="A0AAV1FA67"/>
<feature type="domain" description="DUF4657" evidence="2">
    <location>
        <begin position="286"/>
        <end position="329"/>
    </location>
</feature>
<accession>A0AAV1FA67</accession>
<proteinExistence type="predicted"/>
<protein>
    <submittedName>
        <fullName evidence="3">Uncharacterized protein LOC109976736</fullName>
    </submittedName>
</protein>